<feature type="compositionally biased region" description="Low complexity" evidence="1">
    <location>
        <begin position="239"/>
        <end position="249"/>
    </location>
</feature>
<keyword evidence="3" id="KW-1185">Reference proteome</keyword>
<name>A0A5E4CVM4_MARMO</name>
<proteinExistence type="predicted"/>
<dbReference type="AlphaFoldDB" id="A0A5E4CVM4"/>
<sequence length="303" mass="31216">MGPLGIQNLPSQKTNINNTNLRGSGFPSLVRDAIPRPRGRAGRAGDAKRYAPRPAHSLPLTRAGAPRAGGSAARSHPAHCAPRPAVAAADRRRPAGCPPPAPHGAARRATAAASTLAPAPTRALTAAGGPRRRSALPNAIAGGRWRLGTDALAHSGRPGVGVAGREGAWPTCRVTHTGPSGQWGRPGYNGGQAAGARKARGNRCLTSADRINSRAAERGNPAAKSQEREREREPLAANGGRKAPARGEAAPPPRPWARGLSGLGQGLLFRSLARVGSGTGFGQPVLWPLVHGQLTPCPPRHPI</sequence>
<feature type="compositionally biased region" description="Polar residues" evidence="1">
    <location>
        <begin position="8"/>
        <end position="22"/>
    </location>
</feature>
<accession>A0A5E4CVM4</accession>
<feature type="region of interest" description="Disordered" evidence="1">
    <location>
        <begin position="1"/>
        <end position="137"/>
    </location>
</feature>
<evidence type="ECO:0000256" key="1">
    <source>
        <dbReference type="SAM" id="MobiDB-lite"/>
    </source>
</evidence>
<reference evidence="2" key="1">
    <citation type="submission" date="2019-04" db="EMBL/GenBank/DDBJ databases">
        <authorList>
            <person name="Alioto T."/>
            <person name="Alioto T."/>
        </authorList>
    </citation>
    <scope>NUCLEOTIDE SEQUENCE [LARGE SCALE GENOMIC DNA]</scope>
</reference>
<dbReference type="Proteomes" id="UP000335636">
    <property type="component" value="Unassembled WGS sequence"/>
</dbReference>
<feature type="compositionally biased region" description="Low complexity" evidence="1">
    <location>
        <begin position="62"/>
        <end position="88"/>
    </location>
</feature>
<comment type="caution">
    <text evidence="2">The sequence shown here is derived from an EMBL/GenBank/DDBJ whole genome shotgun (WGS) entry which is preliminary data.</text>
</comment>
<evidence type="ECO:0000313" key="3">
    <source>
        <dbReference type="Proteomes" id="UP000335636"/>
    </source>
</evidence>
<dbReference type="EMBL" id="CABDUW010002203">
    <property type="protein sequence ID" value="VTJ85878.1"/>
    <property type="molecule type" value="Genomic_DNA"/>
</dbReference>
<feature type="compositionally biased region" description="Low complexity" evidence="1">
    <location>
        <begin position="103"/>
        <end position="129"/>
    </location>
</feature>
<protein>
    <submittedName>
        <fullName evidence="2">Uncharacterized protein</fullName>
    </submittedName>
</protein>
<feature type="compositionally biased region" description="Basic and acidic residues" evidence="1">
    <location>
        <begin position="225"/>
        <end position="234"/>
    </location>
</feature>
<feature type="region of interest" description="Disordered" evidence="1">
    <location>
        <begin position="175"/>
        <end position="255"/>
    </location>
</feature>
<gene>
    <name evidence="2" type="ORF">MONAX_5E027003</name>
</gene>
<evidence type="ECO:0000313" key="2">
    <source>
        <dbReference type="EMBL" id="VTJ85878.1"/>
    </source>
</evidence>
<organism evidence="2 3">
    <name type="scientific">Marmota monax</name>
    <name type="common">Woodchuck</name>
    <dbReference type="NCBI Taxonomy" id="9995"/>
    <lineage>
        <taxon>Eukaryota</taxon>
        <taxon>Metazoa</taxon>
        <taxon>Chordata</taxon>
        <taxon>Craniata</taxon>
        <taxon>Vertebrata</taxon>
        <taxon>Euteleostomi</taxon>
        <taxon>Mammalia</taxon>
        <taxon>Eutheria</taxon>
        <taxon>Euarchontoglires</taxon>
        <taxon>Glires</taxon>
        <taxon>Rodentia</taxon>
        <taxon>Sciuromorpha</taxon>
        <taxon>Sciuridae</taxon>
        <taxon>Xerinae</taxon>
        <taxon>Marmotini</taxon>
        <taxon>Marmota</taxon>
    </lineage>
</organism>